<dbReference type="OrthoDB" id="10344275at2759"/>
<evidence type="ECO:0000313" key="1">
    <source>
        <dbReference type="EMBL" id="KAF6754614.1"/>
    </source>
</evidence>
<name>A0A8H6HWT7_9AGAR</name>
<gene>
    <name evidence="1" type="ORF">DFP72DRAFT_361303</name>
</gene>
<proteinExistence type="predicted"/>
<accession>A0A8H6HWT7</accession>
<dbReference type="AlphaFoldDB" id="A0A8H6HWT7"/>
<comment type="caution">
    <text evidence="1">The sequence shown here is derived from an EMBL/GenBank/DDBJ whole genome shotgun (WGS) entry which is preliminary data.</text>
</comment>
<sequence>MESSDSMAHLQSARASSKGIPSNKHVGIFKKSLKLASTWEWDIAPDVGFTSLGDPRYLDVTGTGEGLSATLTLNRNFSPRSGVAPSVRLQSGGLSKVVEARDNAMCALTASIAQSLSRSTDTSWEYLTGTIEANPAVSALILNESNAHDRLAAEFYSREELTIKENVGYKGGSTEKLAFEFYNWFTHILAARGKVIPGDLEDLRSSCTRTVAGLGALSAEFHEAKEGVPAEWAQHAMKIVGKPAIENLEICYTTAESGILRYPCMESPVLMAYRFEVAATLRWKRSKGTREWEHTFEIGAEVNRKYYQVPRKTSLIRGLSILSSPQSPSLWQLCTAYRVLHRGNDSSRIGRKATAV</sequence>
<organism evidence="1 2">
    <name type="scientific">Ephemerocybe angulata</name>
    <dbReference type="NCBI Taxonomy" id="980116"/>
    <lineage>
        <taxon>Eukaryota</taxon>
        <taxon>Fungi</taxon>
        <taxon>Dikarya</taxon>
        <taxon>Basidiomycota</taxon>
        <taxon>Agaricomycotina</taxon>
        <taxon>Agaricomycetes</taxon>
        <taxon>Agaricomycetidae</taxon>
        <taxon>Agaricales</taxon>
        <taxon>Agaricineae</taxon>
        <taxon>Psathyrellaceae</taxon>
        <taxon>Ephemerocybe</taxon>
    </lineage>
</organism>
<dbReference type="Proteomes" id="UP000521943">
    <property type="component" value="Unassembled WGS sequence"/>
</dbReference>
<evidence type="ECO:0000313" key="2">
    <source>
        <dbReference type="Proteomes" id="UP000521943"/>
    </source>
</evidence>
<dbReference type="EMBL" id="JACGCI010000033">
    <property type="protein sequence ID" value="KAF6754614.1"/>
    <property type="molecule type" value="Genomic_DNA"/>
</dbReference>
<reference evidence="1 2" key="1">
    <citation type="submission" date="2020-07" db="EMBL/GenBank/DDBJ databases">
        <title>Comparative genomics of pyrophilous fungi reveals a link between fire events and developmental genes.</title>
        <authorList>
            <consortium name="DOE Joint Genome Institute"/>
            <person name="Steindorff A.S."/>
            <person name="Carver A."/>
            <person name="Calhoun S."/>
            <person name="Stillman K."/>
            <person name="Liu H."/>
            <person name="Lipzen A."/>
            <person name="Pangilinan J."/>
            <person name="Labutti K."/>
            <person name="Bruns T.D."/>
            <person name="Grigoriev I.V."/>
        </authorList>
    </citation>
    <scope>NUCLEOTIDE SEQUENCE [LARGE SCALE GENOMIC DNA]</scope>
    <source>
        <strain evidence="1 2">CBS 144469</strain>
    </source>
</reference>
<protein>
    <submittedName>
        <fullName evidence="1">Uncharacterized protein</fullName>
    </submittedName>
</protein>
<keyword evidence="2" id="KW-1185">Reference proteome</keyword>